<dbReference type="SUPFAM" id="SSF46894">
    <property type="entry name" value="C-terminal effector domain of the bipartite response regulators"/>
    <property type="match status" value="1"/>
</dbReference>
<dbReference type="GO" id="GO:0003677">
    <property type="term" value="F:DNA binding"/>
    <property type="evidence" value="ECO:0007669"/>
    <property type="project" value="InterPro"/>
</dbReference>
<dbReference type="InterPro" id="IPR036388">
    <property type="entry name" value="WH-like_DNA-bd_sf"/>
</dbReference>
<accession>A0A1F4UK21</accession>
<evidence type="ECO:0000313" key="2">
    <source>
        <dbReference type="Proteomes" id="UP000178615"/>
    </source>
</evidence>
<name>A0A1F4UK21_UNCKA</name>
<proteinExistence type="predicted"/>
<dbReference type="Gene3D" id="1.10.10.10">
    <property type="entry name" value="Winged helix-like DNA-binding domain superfamily/Winged helix DNA-binding domain"/>
    <property type="match status" value="1"/>
</dbReference>
<gene>
    <name evidence="1" type="ORF">A2V49_01225</name>
</gene>
<organism evidence="1 2">
    <name type="scientific">candidate division WWE3 bacterium RBG_19FT_COMBO_34_6</name>
    <dbReference type="NCBI Taxonomy" id="1802612"/>
    <lineage>
        <taxon>Bacteria</taxon>
        <taxon>Katanobacteria</taxon>
    </lineage>
</organism>
<reference evidence="1 2" key="1">
    <citation type="journal article" date="2016" name="Nat. Commun.">
        <title>Thousands of microbial genomes shed light on interconnected biogeochemical processes in an aquifer system.</title>
        <authorList>
            <person name="Anantharaman K."/>
            <person name="Brown C.T."/>
            <person name="Hug L.A."/>
            <person name="Sharon I."/>
            <person name="Castelle C.J."/>
            <person name="Probst A.J."/>
            <person name="Thomas B.C."/>
            <person name="Singh A."/>
            <person name="Wilkins M.J."/>
            <person name="Karaoz U."/>
            <person name="Brodie E.L."/>
            <person name="Williams K.H."/>
            <person name="Hubbard S.S."/>
            <person name="Banfield J.F."/>
        </authorList>
    </citation>
    <scope>NUCLEOTIDE SEQUENCE [LARGE SCALE GENOMIC DNA]</scope>
</reference>
<dbReference type="Proteomes" id="UP000178615">
    <property type="component" value="Unassembled WGS sequence"/>
</dbReference>
<sequence>MYEQGSFIDKLINKLLSPFDRIFFNRYEYNPLKTLGITKDTGQKWLTYYYLLIHAKIYGVLEVVYDGYETQSEFFFVSVDTTLDDRFLELLKCWKELDRLPFNDKLRLGQYNSFGSLNADSGFRKKLWSKLKSSFKEDIDIVCKDIPTEYLTNELKIIFSEIDKLLVEHKEKKDKILFGDDIIYKKVSLNKEQNYITIKNGQPINITSNPLRLLKLMLENIGVTVSYELIAQTLNIPTYTKRVDNAVMMDIQQMKKDIAVTLIANGIDKKTANEIREYLEPIRKTGYIIRKED</sequence>
<dbReference type="InterPro" id="IPR016032">
    <property type="entry name" value="Sig_transdc_resp-reg_C-effctor"/>
</dbReference>
<evidence type="ECO:0000313" key="1">
    <source>
        <dbReference type="EMBL" id="OGC45212.1"/>
    </source>
</evidence>
<dbReference type="GO" id="GO:0006355">
    <property type="term" value="P:regulation of DNA-templated transcription"/>
    <property type="evidence" value="ECO:0007669"/>
    <property type="project" value="InterPro"/>
</dbReference>
<dbReference type="AlphaFoldDB" id="A0A1F4UK21"/>
<comment type="caution">
    <text evidence="1">The sequence shown here is derived from an EMBL/GenBank/DDBJ whole genome shotgun (WGS) entry which is preliminary data.</text>
</comment>
<dbReference type="EMBL" id="MEUV01000045">
    <property type="protein sequence ID" value="OGC45212.1"/>
    <property type="molecule type" value="Genomic_DNA"/>
</dbReference>
<protein>
    <submittedName>
        <fullName evidence="1">Uncharacterized protein</fullName>
    </submittedName>
</protein>